<evidence type="ECO:0000256" key="2">
    <source>
        <dbReference type="ARBA" id="ARBA00022490"/>
    </source>
</evidence>
<dbReference type="Proteomes" id="UP000276128">
    <property type="component" value="Unassembled WGS sequence"/>
</dbReference>
<evidence type="ECO:0000256" key="3">
    <source>
        <dbReference type="ARBA" id="ARBA00022795"/>
    </source>
</evidence>
<keyword evidence="9" id="KW-1185">Reference proteome</keyword>
<evidence type="ECO:0000256" key="1">
    <source>
        <dbReference type="ARBA" id="ARBA00004514"/>
    </source>
</evidence>
<evidence type="ECO:0000256" key="6">
    <source>
        <dbReference type="ARBA" id="ARBA00093785"/>
    </source>
</evidence>
<proteinExistence type="inferred from homology"/>
<dbReference type="RefSeq" id="WP_126143015.1">
    <property type="nucleotide sequence ID" value="NZ_RXHU01000062.1"/>
</dbReference>
<accession>A0A3S0C9F9</accession>
<dbReference type="OrthoDB" id="2665869at2"/>
<dbReference type="InterPro" id="IPR008622">
    <property type="entry name" value="FliT"/>
</dbReference>
<comment type="similarity">
    <text evidence="6">Belongs to the bacillales FliT family.</text>
</comment>
<dbReference type="EMBL" id="RXHU01000062">
    <property type="protein sequence ID" value="RTE07943.1"/>
    <property type="molecule type" value="Genomic_DNA"/>
</dbReference>
<comment type="subcellular location">
    <subcellularLocation>
        <location evidence="1">Cytoplasm</location>
        <location evidence="1">Cytosol</location>
    </subcellularLocation>
</comment>
<comment type="function">
    <text evidence="5">May act as an export chaperone for the filament capping protein FliD.</text>
</comment>
<protein>
    <recommendedName>
        <fullName evidence="7">Flagellar protein FliT</fullName>
    </recommendedName>
</protein>
<name>A0A3S0C9F9_9BACL</name>
<evidence type="ECO:0000313" key="9">
    <source>
        <dbReference type="Proteomes" id="UP000276128"/>
    </source>
</evidence>
<keyword evidence="2" id="KW-0963">Cytoplasm</keyword>
<dbReference type="AlphaFoldDB" id="A0A3S0C9F9"/>
<evidence type="ECO:0000256" key="7">
    <source>
        <dbReference type="ARBA" id="ARBA00093797"/>
    </source>
</evidence>
<organism evidence="8 9">
    <name type="scientific">Paenibacillus whitsoniae</name>
    <dbReference type="NCBI Taxonomy" id="2496558"/>
    <lineage>
        <taxon>Bacteria</taxon>
        <taxon>Bacillati</taxon>
        <taxon>Bacillota</taxon>
        <taxon>Bacilli</taxon>
        <taxon>Bacillales</taxon>
        <taxon>Paenibacillaceae</taxon>
        <taxon>Paenibacillus</taxon>
    </lineage>
</organism>
<evidence type="ECO:0000256" key="5">
    <source>
        <dbReference type="ARBA" id="ARBA00093765"/>
    </source>
</evidence>
<comment type="caution">
    <text evidence="8">The sequence shown here is derived from an EMBL/GenBank/DDBJ whole genome shotgun (WGS) entry which is preliminary data.</text>
</comment>
<evidence type="ECO:0000256" key="4">
    <source>
        <dbReference type="ARBA" id="ARBA00023186"/>
    </source>
</evidence>
<evidence type="ECO:0000313" key="8">
    <source>
        <dbReference type="EMBL" id="RTE07943.1"/>
    </source>
</evidence>
<keyword evidence="3" id="KW-1005">Bacterial flagellum biogenesis</keyword>
<sequence>MEKLVTELEQITQQAMAELSMMDAERMSVYMEQRGQLMEAILANVDKASAAEKNVYKARLQAIISLDPIIRKKLEQFRQQASDQLVKLDQGKTQRNAYDQAYDQASLFFDRKK</sequence>
<reference evidence="8 9" key="1">
    <citation type="submission" date="2018-12" db="EMBL/GenBank/DDBJ databases">
        <title>Bacillus ochoae sp. nov., Paenibacillus whitsoniae sp. nov., Paenibacillus spiritus sp. nov. Isolated from the Mars Exploration Rover during spacecraft assembly.</title>
        <authorList>
            <person name="Seuylemezian A."/>
            <person name="Vaishampayan P."/>
        </authorList>
    </citation>
    <scope>NUCLEOTIDE SEQUENCE [LARGE SCALE GENOMIC DNA]</scope>
    <source>
        <strain evidence="8 9">MER 54</strain>
    </source>
</reference>
<keyword evidence="4" id="KW-0143">Chaperone</keyword>
<dbReference type="Pfam" id="PF05400">
    <property type="entry name" value="FliT"/>
    <property type="match status" value="1"/>
</dbReference>
<gene>
    <name evidence="8" type="ORF">EJQ19_20065</name>
</gene>